<name>A0ACA9Q5U0_9GLOM</name>
<evidence type="ECO:0000313" key="2">
    <source>
        <dbReference type="Proteomes" id="UP000789702"/>
    </source>
</evidence>
<organism evidence="1 2">
    <name type="scientific">Dentiscutata heterogama</name>
    <dbReference type="NCBI Taxonomy" id="1316150"/>
    <lineage>
        <taxon>Eukaryota</taxon>
        <taxon>Fungi</taxon>
        <taxon>Fungi incertae sedis</taxon>
        <taxon>Mucoromycota</taxon>
        <taxon>Glomeromycotina</taxon>
        <taxon>Glomeromycetes</taxon>
        <taxon>Diversisporales</taxon>
        <taxon>Gigasporaceae</taxon>
        <taxon>Dentiscutata</taxon>
    </lineage>
</organism>
<dbReference type="EMBL" id="CAJVPU010036493">
    <property type="protein sequence ID" value="CAG8730269.1"/>
    <property type="molecule type" value="Genomic_DNA"/>
</dbReference>
<proteinExistence type="predicted"/>
<evidence type="ECO:0000313" key="1">
    <source>
        <dbReference type="EMBL" id="CAG8730269.1"/>
    </source>
</evidence>
<accession>A0ACA9Q5U0</accession>
<feature type="non-terminal residue" evidence="1">
    <location>
        <position position="179"/>
    </location>
</feature>
<feature type="non-terminal residue" evidence="1">
    <location>
        <position position="1"/>
    </location>
</feature>
<sequence>QQRKTIITQEDYDLIISILKNPTNTSNGTAKDYFWTKKGFYLHNLRTSQNPILQLMELKNTNKKTEQVICLFQNLYTVLEKIHSSAHKYSGSKKTFDATYALYTKEAAEVAAFLFSVLTVFGSSYILQSDNRREFIAQIIYELLSLWKEIHIINRWPRHPQSQEDNDRKDWSIGLPIVT</sequence>
<gene>
    <name evidence="1" type="ORF">DHETER_LOCUS13393</name>
</gene>
<dbReference type="Proteomes" id="UP000789702">
    <property type="component" value="Unassembled WGS sequence"/>
</dbReference>
<comment type="caution">
    <text evidence="1">The sequence shown here is derived from an EMBL/GenBank/DDBJ whole genome shotgun (WGS) entry which is preliminary data.</text>
</comment>
<protein>
    <submittedName>
        <fullName evidence="1">10722_t:CDS:1</fullName>
    </submittedName>
</protein>
<keyword evidence="2" id="KW-1185">Reference proteome</keyword>
<reference evidence="1" key="1">
    <citation type="submission" date="2021-06" db="EMBL/GenBank/DDBJ databases">
        <authorList>
            <person name="Kallberg Y."/>
            <person name="Tangrot J."/>
            <person name="Rosling A."/>
        </authorList>
    </citation>
    <scope>NUCLEOTIDE SEQUENCE</scope>
    <source>
        <strain evidence="1">IL203A</strain>
    </source>
</reference>